<dbReference type="EMBL" id="KZ821674">
    <property type="protein sequence ID" value="PYH87129.1"/>
    <property type="molecule type" value="Genomic_DNA"/>
</dbReference>
<dbReference type="GeneID" id="37137531"/>
<gene>
    <name evidence="1" type="ORF">BO82DRAFT_3528</name>
</gene>
<proteinExistence type="predicted"/>
<dbReference type="RefSeq" id="XP_025497329.1">
    <property type="nucleotide sequence ID" value="XM_025634790.1"/>
</dbReference>
<reference evidence="1 2" key="1">
    <citation type="submission" date="2016-12" db="EMBL/GenBank/DDBJ databases">
        <title>The genomes of Aspergillus section Nigri reveals drivers in fungal speciation.</title>
        <authorList>
            <consortium name="DOE Joint Genome Institute"/>
            <person name="Vesth T.C."/>
            <person name="Nybo J."/>
            <person name="Theobald S."/>
            <person name="Brandl J."/>
            <person name="Frisvad J.C."/>
            <person name="Nielsen K.F."/>
            <person name="Lyhne E.K."/>
            <person name="Kogle M.E."/>
            <person name="Kuo A."/>
            <person name="Riley R."/>
            <person name="Clum A."/>
            <person name="Nolan M."/>
            <person name="Lipzen A."/>
            <person name="Salamov A."/>
            <person name="Henrissat B."/>
            <person name="Wiebenga A."/>
            <person name="De Vries R.P."/>
            <person name="Grigoriev I.V."/>
            <person name="Mortensen U.H."/>
            <person name="Andersen M.R."/>
            <person name="Baker S.E."/>
        </authorList>
    </citation>
    <scope>NUCLEOTIDE SEQUENCE [LARGE SCALE GENOMIC DNA]</scope>
    <source>
        <strain evidence="1 2">CBS 121591</strain>
    </source>
</reference>
<keyword evidence="2" id="KW-1185">Reference proteome</keyword>
<dbReference type="AlphaFoldDB" id="A0A319CRQ1"/>
<sequence length="95" mass="10607">MVAYGWMYGWMEYGRMVIDSGWVAGGMVFGCDSRLLERYLMGFERGGRTGVSVVIVLLFVIRGKKDVVLAGLRLLLGEVLVLDFGELDHCDVWGV</sequence>
<dbReference type="VEuPathDB" id="FungiDB:BO82DRAFT_3528"/>
<protein>
    <submittedName>
        <fullName evidence="1">Uncharacterized protein</fullName>
    </submittedName>
</protein>
<dbReference type="Proteomes" id="UP000248340">
    <property type="component" value="Unassembled WGS sequence"/>
</dbReference>
<evidence type="ECO:0000313" key="1">
    <source>
        <dbReference type="EMBL" id="PYH87129.1"/>
    </source>
</evidence>
<name>A0A319CRQ1_9EURO</name>
<accession>A0A319CRQ1</accession>
<evidence type="ECO:0000313" key="2">
    <source>
        <dbReference type="Proteomes" id="UP000248340"/>
    </source>
</evidence>
<organism evidence="1 2">
    <name type="scientific">Aspergillus uvarum CBS 121591</name>
    <dbReference type="NCBI Taxonomy" id="1448315"/>
    <lineage>
        <taxon>Eukaryota</taxon>
        <taxon>Fungi</taxon>
        <taxon>Dikarya</taxon>
        <taxon>Ascomycota</taxon>
        <taxon>Pezizomycotina</taxon>
        <taxon>Eurotiomycetes</taxon>
        <taxon>Eurotiomycetidae</taxon>
        <taxon>Eurotiales</taxon>
        <taxon>Aspergillaceae</taxon>
        <taxon>Aspergillus</taxon>
        <taxon>Aspergillus subgen. Circumdati</taxon>
    </lineage>
</organism>